<gene>
    <name evidence="4" type="ORF">B0O44_1057</name>
</gene>
<name>A0A318UBN2_9SPHI</name>
<sequence length="339" mass="37141">MKYLLFFFLNLPCLGFSQQYDFIPLSSGTNTSLRGISVVSDQVAWVSGSNGYIGKTTNGGKDWEWIKPQGYEKLDFRDIEAFSEKKALVMNAGSPAYILLTTDGGKTWKTTYQNIDSAIFLDGMGFWDQKNGIVFGDPIHNKLQLLKTRDGGINWQNISEHLAMEMKNGEAGFAASGTSIKTLGKGKAWIATGGTVSNIYHTDNYGYTWKRYSCPIWQGENSTGPFSLDFHDSSNGIVVGGNYVKDKENINNVLLTKDGGKTWTKPQVPVSGYRSGVLYAGPQLSIAVGTSGVDVSTDDGKNWRHLSDLNLNAVNKAKNGKLILMAGNKGLIYSLRVKP</sequence>
<reference evidence="4 5" key="1">
    <citation type="submission" date="2018-06" db="EMBL/GenBank/DDBJ databases">
        <title>Genomic Encyclopedia of Archaeal and Bacterial Type Strains, Phase II (KMG-II): from individual species to whole genera.</title>
        <authorList>
            <person name="Goeker M."/>
        </authorList>
    </citation>
    <scope>NUCLEOTIDE SEQUENCE [LARGE SCALE GENOMIC DNA]</scope>
    <source>
        <strain evidence="4 5">DSM 27372</strain>
    </source>
</reference>
<dbReference type="CDD" id="cd15482">
    <property type="entry name" value="Sialidase_non-viral"/>
    <property type="match status" value="1"/>
</dbReference>
<evidence type="ECO:0000313" key="4">
    <source>
        <dbReference type="EMBL" id="PYF72642.1"/>
    </source>
</evidence>
<dbReference type="InterPro" id="IPR028203">
    <property type="entry name" value="PSII_CF48-like_dom"/>
</dbReference>
<evidence type="ECO:0000256" key="1">
    <source>
        <dbReference type="ARBA" id="ARBA00022531"/>
    </source>
</evidence>
<dbReference type="InterPro" id="IPR015943">
    <property type="entry name" value="WD40/YVTN_repeat-like_dom_sf"/>
</dbReference>
<feature type="domain" description="Photosynthesis system II assembly factor Ycf48/Hcf136-like" evidence="3">
    <location>
        <begin position="29"/>
        <end position="110"/>
    </location>
</feature>
<dbReference type="AlphaFoldDB" id="A0A318UBN2"/>
<dbReference type="EMBL" id="QKLU01000005">
    <property type="protein sequence ID" value="PYF72642.1"/>
    <property type="molecule type" value="Genomic_DNA"/>
</dbReference>
<organism evidence="4 5">
    <name type="scientific">Pedobacter nutrimenti</name>
    <dbReference type="NCBI Taxonomy" id="1241337"/>
    <lineage>
        <taxon>Bacteria</taxon>
        <taxon>Pseudomonadati</taxon>
        <taxon>Bacteroidota</taxon>
        <taxon>Sphingobacteriia</taxon>
        <taxon>Sphingobacteriales</taxon>
        <taxon>Sphingobacteriaceae</taxon>
        <taxon>Pedobacter</taxon>
    </lineage>
</organism>
<dbReference type="Pfam" id="PF14870">
    <property type="entry name" value="PSII_BNR"/>
    <property type="match status" value="1"/>
</dbReference>
<dbReference type="RefSeq" id="WP_394340872.1">
    <property type="nucleotide sequence ID" value="NZ_QKLU01000005.1"/>
</dbReference>
<dbReference type="Gene3D" id="2.130.10.10">
    <property type="entry name" value="YVTN repeat-like/Quinoprotein amine dehydrogenase"/>
    <property type="match status" value="2"/>
</dbReference>
<dbReference type="GO" id="GO:0015979">
    <property type="term" value="P:photosynthesis"/>
    <property type="evidence" value="ECO:0007669"/>
    <property type="project" value="UniProtKB-KW"/>
</dbReference>
<dbReference type="InterPro" id="IPR036278">
    <property type="entry name" value="Sialidase_sf"/>
</dbReference>
<dbReference type="GO" id="GO:0009523">
    <property type="term" value="C:photosystem II"/>
    <property type="evidence" value="ECO:0007669"/>
    <property type="project" value="UniProtKB-KW"/>
</dbReference>
<evidence type="ECO:0000313" key="5">
    <source>
        <dbReference type="Proteomes" id="UP000248198"/>
    </source>
</evidence>
<protein>
    <submittedName>
        <fullName evidence="4">Photosystem II stability/assembly factor-like uncharacterized protein</fullName>
    </submittedName>
</protein>
<evidence type="ECO:0000259" key="3">
    <source>
        <dbReference type="Pfam" id="PF14870"/>
    </source>
</evidence>
<keyword evidence="2" id="KW-0604">Photosystem II</keyword>
<keyword evidence="5" id="KW-1185">Reference proteome</keyword>
<comment type="caution">
    <text evidence="4">The sequence shown here is derived from an EMBL/GenBank/DDBJ whole genome shotgun (WGS) entry which is preliminary data.</text>
</comment>
<dbReference type="PANTHER" id="PTHR47199:SF2">
    <property type="entry name" value="PHOTOSYSTEM II STABILITY_ASSEMBLY FACTOR HCF136, CHLOROPLASTIC"/>
    <property type="match status" value="1"/>
</dbReference>
<dbReference type="SUPFAM" id="SSF50939">
    <property type="entry name" value="Sialidases"/>
    <property type="match status" value="1"/>
</dbReference>
<dbReference type="PANTHER" id="PTHR47199">
    <property type="entry name" value="PHOTOSYSTEM II STABILITY/ASSEMBLY FACTOR HCF136, CHLOROPLASTIC"/>
    <property type="match status" value="1"/>
</dbReference>
<keyword evidence="1" id="KW-0602">Photosynthesis</keyword>
<proteinExistence type="predicted"/>
<dbReference type="Proteomes" id="UP000248198">
    <property type="component" value="Unassembled WGS sequence"/>
</dbReference>
<accession>A0A318UBN2</accession>
<evidence type="ECO:0000256" key="2">
    <source>
        <dbReference type="ARBA" id="ARBA00023276"/>
    </source>
</evidence>